<comment type="caution">
    <text evidence="3">The sequence shown here is derived from an EMBL/GenBank/DDBJ whole genome shotgun (WGS) entry which is preliminary data.</text>
</comment>
<evidence type="ECO:0000256" key="1">
    <source>
        <dbReference type="SAM" id="Phobius"/>
    </source>
</evidence>
<dbReference type="OrthoDB" id="207378at2759"/>
<feature type="transmembrane region" description="Helical" evidence="1">
    <location>
        <begin position="432"/>
        <end position="450"/>
    </location>
</feature>
<feature type="transmembrane region" description="Helical" evidence="1">
    <location>
        <begin position="134"/>
        <end position="161"/>
    </location>
</feature>
<dbReference type="GO" id="GO:0016747">
    <property type="term" value="F:acyltransferase activity, transferring groups other than amino-acyl groups"/>
    <property type="evidence" value="ECO:0007669"/>
    <property type="project" value="InterPro"/>
</dbReference>
<dbReference type="PANTHER" id="PTHR11161">
    <property type="entry name" value="O-ACYLTRANSFERASE"/>
    <property type="match status" value="1"/>
</dbReference>
<sequence length="532" mass="61028">MPASCSPNEIAITLNALNSLISQATNGTVAGNEVCSVSCRISDPPSRDVTFWVVTAIMIFVSAMVMLSSHASPAHFLDLHERSRAFGYKESRRTDRRYPLHQILLSVLGHYRPLCPPKSADNFLVSRDIPNWFFNYIMLNGFFCVDSFFFLSGLLLSYLFFKEIFRNPNRLRNPMTWVLFYVRRFLRLTPSYMMFIAFYVAYLKHLTIGPIELYEDRQVNNCVENWWTNLLYVSNICYLATWYLAADMQMYVFSPILLIALAINQWVVTAIGIMAISIGANYGTFYKYHFYPTLLHVPGINDDPKAGNEREFKLFNYHAAWIRCLPYIVGIMTGYYLQKFKNKRIKVHPVGAITGWALATACALGSLFGIFNYMNGSTDWSVFTRASYNNFSRLGWGLSLAFVVVACQKGFGGPIKNIMSLKIFTPLGRLSYCAYLVHIMIIYIFLGMWRQPLHYVSIFENYVHMGVACIVISYLFAMVWSLMFEIPFGKLEKMLIEGLMGFFVKRSKRVYQCKDPKEAGSGCKDKIDPKMA</sequence>
<evidence type="ECO:0000313" key="4">
    <source>
        <dbReference type="Proteomes" id="UP000298663"/>
    </source>
</evidence>
<evidence type="ECO:0000313" key="3">
    <source>
        <dbReference type="EMBL" id="TKR83232.1"/>
    </source>
</evidence>
<reference evidence="3 4" key="1">
    <citation type="journal article" date="2015" name="Genome Biol.">
        <title>Comparative genomics of Steinernema reveals deeply conserved gene regulatory networks.</title>
        <authorList>
            <person name="Dillman A.R."/>
            <person name="Macchietto M."/>
            <person name="Porter C.F."/>
            <person name="Rogers A."/>
            <person name="Williams B."/>
            <person name="Antoshechkin I."/>
            <person name="Lee M.M."/>
            <person name="Goodwin Z."/>
            <person name="Lu X."/>
            <person name="Lewis E.E."/>
            <person name="Goodrich-Blair H."/>
            <person name="Stock S.P."/>
            <person name="Adams B.J."/>
            <person name="Sternberg P.W."/>
            <person name="Mortazavi A."/>
        </authorList>
    </citation>
    <scope>NUCLEOTIDE SEQUENCE [LARGE SCALE GENOMIC DNA]</scope>
    <source>
        <strain evidence="3 4">ALL</strain>
    </source>
</reference>
<feature type="transmembrane region" description="Helical" evidence="1">
    <location>
        <begin position="185"/>
        <end position="206"/>
    </location>
</feature>
<feature type="transmembrane region" description="Helical" evidence="1">
    <location>
        <begin position="350"/>
        <end position="374"/>
    </location>
</feature>
<name>A0A4U5NKF6_STECR</name>
<reference evidence="3 4" key="2">
    <citation type="journal article" date="2019" name="G3 (Bethesda)">
        <title>Hybrid Assembly of the Genome of the Entomopathogenic Nematode Steinernema carpocapsae Identifies the X-Chromosome.</title>
        <authorList>
            <person name="Serra L."/>
            <person name="Macchietto M."/>
            <person name="Macias-Munoz A."/>
            <person name="McGill C.J."/>
            <person name="Rodriguez I.M."/>
            <person name="Rodriguez B."/>
            <person name="Murad R."/>
            <person name="Mortazavi A."/>
        </authorList>
    </citation>
    <scope>NUCLEOTIDE SEQUENCE [LARGE SCALE GENOMIC DNA]</scope>
    <source>
        <strain evidence="3 4">ALL</strain>
    </source>
</reference>
<feature type="transmembrane region" description="Helical" evidence="1">
    <location>
        <begin position="257"/>
        <end position="280"/>
    </location>
</feature>
<dbReference type="EMBL" id="AZBU02000004">
    <property type="protein sequence ID" value="TKR83232.1"/>
    <property type="molecule type" value="Genomic_DNA"/>
</dbReference>
<dbReference type="PANTHER" id="PTHR11161:SF0">
    <property type="entry name" value="O-ACYLTRANSFERASE LIKE PROTEIN"/>
    <property type="match status" value="1"/>
</dbReference>
<feature type="domain" description="Acyltransferase 3" evidence="2">
    <location>
        <begin position="104"/>
        <end position="477"/>
    </location>
</feature>
<protein>
    <recommendedName>
        <fullName evidence="2">Acyltransferase 3 domain-containing protein</fullName>
    </recommendedName>
</protein>
<feature type="transmembrane region" description="Helical" evidence="1">
    <location>
        <begin position="320"/>
        <end position="338"/>
    </location>
</feature>
<accession>A0A4U5NKF6</accession>
<keyword evidence="1" id="KW-0812">Transmembrane</keyword>
<proteinExistence type="predicted"/>
<feature type="transmembrane region" description="Helical" evidence="1">
    <location>
        <begin position="394"/>
        <end position="411"/>
    </location>
</feature>
<dbReference type="InterPro" id="IPR002656">
    <property type="entry name" value="Acyl_transf_3_dom"/>
</dbReference>
<dbReference type="Proteomes" id="UP000298663">
    <property type="component" value="Unassembled WGS sequence"/>
</dbReference>
<evidence type="ECO:0000259" key="2">
    <source>
        <dbReference type="Pfam" id="PF01757"/>
    </source>
</evidence>
<feature type="transmembrane region" description="Helical" evidence="1">
    <location>
        <begin position="462"/>
        <end position="484"/>
    </location>
</feature>
<dbReference type="Pfam" id="PF01757">
    <property type="entry name" value="Acyl_transf_3"/>
    <property type="match status" value="1"/>
</dbReference>
<feature type="transmembrane region" description="Helical" evidence="1">
    <location>
        <begin position="51"/>
        <end position="77"/>
    </location>
</feature>
<dbReference type="InterPro" id="IPR052728">
    <property type="entry name" value="O2_lipid_transport_reg"/>
</dbReference>
<organism evidence="3 4">
    <name type="scientific">Steinernema carpocapsae</name>
    <name type="common">Entomopathogenic nematode</name>
    <dbReference type="NCBI Taxonomy" id="34508"/>
    <lineage>
        <taxon>Eukaryota</taxon>
        <taxon>Metazoa</taxon>
        <taxon>Ecdysozoa</taxon>
        <taxon>Nematoda</taxon>
        <taxon>Chromadorea</taxon>
        <taxon>Rhabditida</taxon>
        <taxon>Tylenchina</taxon>
        <taxon>Panagrolaimomorpha</taxon>
        <taxon>Strongyloidoidea</taxon>
        <taxon>Steinernematidae</taxon>
        <taxon>Steinernema</taxon>
    </lineage>
</organism>
<gene>
    <name evidence="3" type="ORF">L596_016856</name>
</gene>
<dbReference type="AlphaFoldDB" id="A0A4U5NKF6"/>
<keyword evidence="1" id="KW-1133">Transmembrane helix</keyword>
<feature type="transmembrane region" description="Helical" evidence="1">
    <location>
        <begin position="226"/>
        <end position="245"/>
    </location>
</feature>
<keyword evidence="1" id="KW-0472">Membrane</keyword>
<keyword evidence="4" id="KW-1185">Reference proteome</keyword>